<gene>
    <name evidence="8" type="ORF">H6A13_00970</name>
</gene>
<reference evidence="8" key="1">
    <citation type="submission" date="2020-08" db="EMBL/GenBank/DDBJ databases">
        <authorList>
            <person name="Cejkova D."/>
            <person name="Kubasova T."/>
            <person name="Jahodarova E."/>
            <person name="Rychlik I."/>
        </authorList>
    </citation>
    <scope>NUCLEOTIDE SEQUENCE</scope>
    <source>
        <strain evidence="8">An420c</strain>
    </source>
</reference>
<evidence type="ECO:0000313" key="8">
    <source>
        <dbReference type="EMBL" id="MBM6825679.1"/>
    </source>
</evidence>
<keyword evidence="8" id="KW-0456">Lyase</keyword>
<dbReference type="GO" id="GO:0004795">
    <property type="term" value="F:threonine synthase activity"/>
    <property type="evidence" value="ECO:0007669"/>
    <property type="project" value="UniProtKB-UniRule"/>
</dbReference>
<dbReference type="Pfam" id="PF14821">
    <property type="entry name" value="Thr_synth_N"/>
    <property type="match status" value="1"/>
</dbReference>
<dbReference type="CDD" id="cd01560">
    <property type="entry name" value="Thr-synth_2"/>
    <property type="match status" value="1"/>
</dbReference>
<dbReference type="RefSeq" id="WP_204907750.1">
    <property type="nucleotide sequence ID" value="NZ_JACJLV010000002.1"/>
</dbReference>
<evidence type="ECO:0000259" key="7">
    <source>
        <dbReference type="Pfam" id="PF14821"/>
    </source>
</evidence>
<dbReference type="SUPFAM" id="SSF53686">
    <property type="entry name" value="Tryptophan synthase beta subunit-like PLP-dependent enzymes"/>
    <property type="match status" value="1"/>
</dbReference>
<dbReference type="Pfam" id="PF00291">
    <property type="entry name" value="PALP"/>
    <property type="match status" value="1"/>
</dbReference>
<evidence type="ECO:0000256" key="5">
    <source>
        <dbReference type="PIRSR" id="PIRSR604450-51"/>
    </source>
</evidence>
<evidence type="ECO:0000256" key="1">
    <source>
        <dbReference type="ARBA" id="ARBA00001933"/>
    </source>
</evidence>
<dbReference type="InterPro" id="IPR036052">
    <property type="entry name" value="TrpB-like_PALP_sf"/>
</dbReference>
<dbReference type="Proteomes" id="UP000713880">
    <property type="component" value="Unassembled WGS sequence"/>
</dbReference>
<comment type="caution">
    <text evidence="8">The sequence shown here is derived from an EMBL/GenBank/DDBJ whole genome shotgun (WGS) entry which is preliminary data.</text>
</comment>
<accession>A0A938X083</accession>
<protein>
    <recommendedName>
        <fullName evidence="4">Threonine synthase</fullName>
        <ecNumber evidence="4">4.2.3.1</ecNumber>
    </recommendedName>
</protein>
<comment type="cofactor">
    <cofactor evidence="1 5">
        <name>pyridoxal 5'-phosphate</name>
        <dbReference type="ChEBI" id="CHEBI:597326"/>
    </cofactor>
</comment>
<keyword evidence="9" id="KW-1185">Reference proteome</keyword>
<dbReference type="EC" id="4.2.3.1" evidence="4"/>
<dbReference type="NCBIfam" id="TIGR00260">
    <property type="entry name" value="thrC"/>
    <property type="match status" value="1"/>
</dbReference>
<dbReference type="InterPro" id="IPR004450">
    <property type="entry name" value="Thr_synthase-like"/>
</dbReference>
<name>A0A938X083_9CLOT</name>
<sequence>MELYYKSTRNSDLKVSASKAILTGLAPDGGLFVPERIPALALSIEELAAMDYQETACALMQKFFTDFTEEELRSCVEKAYDEKFDTEEIAPLAKADGNYYLELFHGATIAFKDMALSILPHLMTVAARKNHADKEIVILTATSGDTGKAAMAGFADVEGTRIIVFYPRDGVSKVQKLQMVTQKGRNVDVAAIRGNFDQAQSGVKALFEDREFAEELAAHGYQFSSANSINIGRLVPQIVYYVYAYARLVKYGEICPGDLVNVVVPTGNFGNILAAYYAKQMGLPLGRLICASNENKVLYDFFRTGTYDKNREFVLTTSPSMDILISSNLERLLYLAAGEDAAGTAERMRKLQVSGRYEITAAMKERLADFDAGYADERETAEEIRRLYEKTGYVIDPHTAVASHVCREYQKRTGDGRPCVIASTASPYKFAGSVLSAIDPAFGAKDEMELLADMPSVSGRETPMAIREIREAEVLHKTECDPEDMKECVKRFLGM</sequence>
<dbReference type="InterPro" id="IPR001926">
    <property type="entry name" value="TrpB-like_PALP"/>
</dbReference>
<comment type="similarity">
    <text evidence="2">Belongs to the threonine synthase family.</text>
</comment>
<dbReference type="GO" id="GO:0005737">
    <property type="term" value="C:cytoplasm"/>
    <property type="evidence" value="ECO:0007669"/>
    <property type="project" value="TreeGrafter"/>
</dbReference>
<evidence type="ECO:0000256" key="3">
    <source>
        <dbReference type="ARBA" id="ARBA00022898"/>
    </source>
</evidence>
<proteinExistence type="inferred from homology"/>
<evidence type="ECO:0000259" key="6">
    <source>
        <dbReference type="Pfam" id="PF00291"/>
    </source>
</evidence>
<reference evidence="8" key="2">
    <citation type="journal article" date="2021" name="Sci. Rep.">
        <title>The distribution of antibiotic resistance genes in chicken gut microbiota commensals.</title>
        <authorList>
            <person name="Juricova H."/>
            <person name="Matiasovicova J."/>
            <person name="Kubasova T."/>
            <person name="Cejkova D."/>
            <person name="Rychlik I."/>
        </authorList>
    </citation>
    <scope>NUCLEOTIDE SEQUENCE</scope>
    <source>
        <strain evidence="8">An420c</strain>
    </source>
</reference>
<feature type="domain" description="Tryptophan synthase beta chain-like PALP" evidence="6">
    <location>
        <begin position="101"/>
        <end position="421"/>
    </location>
</feature>
<dbReference type="Gene3D" id="3.90.1380.10">
    <property type="entry name" value="Threonine synthase, N-terminal domain"/>
    <property type="match status" value="1"/>
</dbReference>
<dbReference type="Gene3D" id="3.40.50.1100">
    <property type="match status" value="2"/>
</dbReference>
<dbReference type="PANTHER" id="PTHR43515:SF1">
    <property type="entry name" value="THREONINE SYNTHASE-LIKE 1"/>
    <property type="match status" value="1"/>
</dbReference>
<dbReference type="EMBL" id="JACJLV010000002">
    <property type="protein sequence ID" value="MBM6825679.1"/>
    <property type="molecule type" value="Genomic_DNA"/>
</dbReference>
<evidence type="ECO:0000256" key="4">
    <source>
        <dbReference type="NCBIfam" id="TIGR00260"/>
    </source>
</evidence>
<dbReference type="AlphaFoldDB" id="A0A938X083"/>
<keyword evidence="3 5" id="KW-0663">Pyridoxal phosphate</keyword>
<feature type="modified residue" description="N6-(pyridoxal phosphate)lysine" evidence="5">
    <location>
        <position position="112"/>
    </location>
</feature>
<feature type="domain" description="Threonine synthase N-terminal" evidence="7">
    <location>
        <begin position="5"/>
        <end position="80"/>
    </location>
</feature>
<dbReference type="InterPro" id="IPR029144">
    <property type="entry name" value="Thr_synth_N"/>
</dbReference>
<evidence type="ECO:0000313" key="9">
    <source>
        <dbReference type="Proteomes" id="UP000713880"/>
    </source>
</evidence>
<organism evidence="8 9">
    <name type="scientific">Mordavella massiliensis</name>
    <dbReference type="NCBI Taxonomy" id="1871024"/>
    <lineage>
        <taxon>Bacteria</taxon>
        <taxon>Bacillati</taxon>
        <taxon>Bacillota</taxon>
        <taxon>Clostridia</taxon>
        <taxon>Eubacteriales</taxon>
        <taxon>Clostridiaceae</taxon>
        <taxon>Mordavella</taxon>
    </lineage>
</organism>
<dbReference type="GO" id="GO:0009088">
    <property type="term" value="P:threonine biosynthetic process"/>
    <property type="evidence" value="ECO:0007669"/>
    <property type="project" value="UniProtKB-UniRule"/>
</dbReference>
<dbReference type="InterPro" id="IPR037158">
    <property type="entry name" value="Thr_synth_N_sf"/>
</dbReference>
<evidence type="ECO:0000256" key="2">
    <source>
        <dbReference type="ARBA" id="ARBA00005517"/>
    </source>
</evidence>
<dbReference type="PANTHER" id="PTHR43515">
    <property type="entry name" value="THREONINE SYNTHASE-LIKE 1"/>
    <property type="match status" value="1"/>
</dbReference>